<gene>
    <name evidence="12" type="ORF">CRIB_2070</name>
</gene>
<dbReference type="InterPro" id="IPR001119">
    <property type="entry name" value="SLH_dom"/>
</dbReference>
<comment type="pathway">
    <text evidence="1 9">Cell wall biogenesis; peptidoglycan biosynthesis.</text>
</comment>
<dbReference type="UniPathway" id="UPA00219"/>
<proteinExistence type="inferred from homology"/>
<evidence type="ECO:0000256" key="4">
    <source>
        <dbReference type="ARBA" id="ARBA00022737"/>
    </source>
</evidence>
<keyword evidence="5" id="KW-0378">Hydrolase</keyword>
<dbReference type="GO" id="GO:0018104">
    <property type="term" value="P:peptidoglycan-protein cross-linking"/>
    <property type="evidence" value="ECO:0007669"/>
    <property type="project" value="TreeGrafter"/>
</dbReference>
<sequence>MKRIVNSIISVILAISMVLCTNLINVNAQDRSTRLSKGQYLIINSKANKLGYFKDGVLVKEFSVATGKSSTPTPQGKFKIVNKIKNRPYYSGGIPGGSPKNPLGDRWLGLHVGVTYGTTYAIHGNNNASSIGKHVSGGCIRMHNSEIRWLFDQINVGAYAIIDYSDKTFVQIAAKYGINLGSQSSESQNIKNLKNAYKKFSSYNGIDLLNKNSIITNISDAENILASKYNYINAYNKLNSSEKNNAEVKEINTNFNRIIELVEFAQASIRFYNNITINADYIAQDIDWTRRLNTHDSDELGTRGKALKEYNDIVVFENKDNSPRIKYLDKIYTESVLFLNVIEYIYNGDINNAKSTANLITDSRLNSVANIEIKKQSDIIDHWAESNIKQAMEDGWIDTTNTFRPNDSITRAEFIKIVNRKFNFIEIEDITFTDVDKSAWYYQEVQKAVKAGYIKGYGDNTFKPNDKITREEVAVIITSIMNNKQENLEKIFWYKDYDMISSWATSSLEGAVENEYMGVLETYLRPKDNITRAESVVTLQRVK</sequence>
<evidence type="ECO:0000256" key="9">
    <source>
        <dbReference type="PROSITE-ProRule" id="PRU01373"/>
    </source>
</evidence>
<name>A0A1V1I528_9FIRM</name>
<keyword evidence="3 12" id="KW-0808">Transferase</keyword>
<evidence type="ECO:0000256" key="6">
    <source>
        <dbReference type="ARBA" id="ARBA00022960"/>
    </source>
</evidence>
<dbReference type="CDD" id="cd16913">
    <property type="entry name" value="YkuD_like"/>
    <property type="match status" value="1"/>
</dbReference>
<reference evidence="12 13" key="1">
    <citation type="submission" date="2014-04" db="EMBL/GenBank/DDBJ databases">
        <authorList>
            <person name="Hornung B.V."/>
        </authorList>
    </citation>
    <scope>NUCLEOTIDE SEQUENCE [LARGE SCALE GENOMIC DNA]</scope>
    <source>
        <strain evidence="12 13">CRIB</strain>
    </source>
</reference>
<evidence type="ECO:0000259" key="10">
    <source>
        <dbReference type="PROSITE" id="PS51272"/>
    </source>
</evidence>
<evidence type="ECO:0000259" key="11">
    <source>
        <dbReference type="PROSITE" id="PS52029"/>
    </source>
</evidence>
<dbReference type="SUPFAM" id="SSF141523">
    <property type="entry name" value="L,D-transpeptidase catalytic domain-like"/>
    <property type="match status" value="1"/>
</dbReference>
<feature type="domain" description="L,D-TPase catalytic" evidence="11">
    <location>
        <begin position="39"/>
        <end position="163"/>
    </location>
</feature>
<keyword evidence="4" id="KW-0677">Repeat</keyword>
<accession>A0A1V1I528</accession>
<keyword evidence="13" id="KW-1185">Reference proteome</keyword>
<dbReference type="AlphaFoldDB" id="A0A1V1I528"/>
<dbReference type="GO" id="GO:0008360">
    <property type="term" value="P:regulation of cell shape"/>
    <property type="evidence" value="ECO:0007669"/>
    <property type="project" value="UniProtKB-UniRule"/>
</dbReference>
<dbReference type="PANTHER" id="PTHR30582:SF4">
    <property type="entry name" value="L,D-TRANSPEPTIDASE YQJB-RELATED"/>
    <property type="match status" value="1"/>
</dbReference>
<dbReference type="KEGG" id="ril:CRIB_2070"/>
<dbReference type="EC" id="2.-.-.-" evidence="12"/>
<dbReference type="GO" id="GO:0071972">
    <property type="term" value="F:peptidoglycan L,D-transpeptidase activity"/>
    <property type="evidence" value="ECO:0007669"/>
    <property type="project" value="TreeGrafter"/>
</dbReference>
<dbReference type="InterPro" id="IPR038063">
    <property type="entry name" value="Transpep_catalytic_dom"/>
</dbReference>
<evidence type="ECO:0000256" key="2">
    <source>
        <dbReference type="ARBA" id="ARBA00005992"/>
    </source>
</evidence>
<dbReference type="EMBL" id="LN555523">
    <property type="protein sequence ID" value="CED94674.1"/>
    <property type="molecule type" value="Genomic_DNA"/>
</dbReference>
<dbReference type="Gene3D" id="2.40.440.10">
    <property type="entry name" value="L,D-transpeptidase catalytic domain-like"/>
    <property type="match status" value="1"/>
</dbReference>
<evidence type="ECO:0000256" key="3">
    <source>
        <dbReference type="ARBA" id="ARBA00022679"/>
    </source>
</evidence>
<dbReference type="PROSITE" id="PS51272">
    <property type="entry name" value="SLH"/>
    <property type="match status" value="2"/>
</dbReference>
<dbReference type="GeneID" id="82206694"/>
<evidence type="ECO:0000313" key="12">
    <source>
        <dbReference type="EMBL" id="CED94674.1"/>
    </source>
</evidence>
<feature type="domain" description="SLH" evidence="10">
    <location>
        <begin position="371"/>
        <end position="427"/>
    </location>
</feature>
<dbReference type="InterPro" id="IPR050979">
    <property type="entry name" value="LD-transpeptidase"/>
</dbReference>
<dbReference type="GO" id="GO:0016740">
    <property type="term" value="F:transferase activity"/>
    <property type="evidence" value="ECO:0007669"/>
    <property type="project" value="UniProtKB-KW"/>
</dbReference>
<dbReference type="PANTHER" id="PTHR30582">
    <property type="entry name" value="L,D-TRANSPEPTIDASE"/>
    <property type="match status" value="1"/>
</dbReference>
<feature type="active site" description="Nucleophile" evidence="9">
    <location>
        <position position="139"/>
    </location>
</feature>
<evidence type="ECO:0000256" key="1">
    <source>
        <dbReference type="ARBA" id="ARBA00004752"/>
    </source>
</evidence>
<dbReference type="RefSeq" id="WP_180702176.1">
    <property type="nucleotide sequence ID" value="NZ_LN555523.1"/>
</dbReference>
<evidence type="ECO:0000256" key="5">
    <source>
        <dbReference type="ARBA" id="ARBA00022801"/>
    </source>
</evidence>
<keyword evidence="7 9" id="KW-0573">Peptidoglycan synthesis</keyword>
<evidence type="ECO:0000256" key="8">
    <source>
        <dbReference type="ARBA" id="ARBA00023316"/>
    </source>
</evidence>
<dbReference type="Proteomes" id="UP000245622">
    <property type="component" value="Chromosome 1"/>
</dbReference>
<comment type="similarity">
    <text evidence="2">Belongs to the YkuD family.</text>
</comment>
<keyword evidence="6 9" id="KW-0133">Cell shape</keyword>
<dbReference type="GO" id="GO:0071555">
    <property type="term" value="P:cell wall organization"/>
    <property type="evidence" value="ECO:0007669"/>
    <property type="project" value="UniProtKB-UniRule"/>
</dbReference>
<feature type="domain" description="SLH" evidence="10">
    <location>
        <begin position="428"/>
        <end position="491"/>
    </location>
</feature>
<dbReference type="FunFam" id="2.40.440.10:FF:000003">
    <property type="entry name" value="L,D-transpeptidase YciB"/>
    <property type="match status" value="1"/>
</dbReference>
<evidence type="ECO:0000313" key="13">
    <source>
        <dbReference type="Proteomes" id="UP000245622"/>
    </source>
</evidence>
<dbReference type="Pfam" id="PF03734">
    <property type="entry name" value="YkuD"/>
    <property type="match status" value="1"/>
</dbReference>
<organism evidence="12 13">
    <name type="scientific">Romboutsia ilealis</name>
    <dbReference type="NCBI Taxonomy" id="1115758"/>
    <lineage>
        <taxon>Bacteria</taxon>
        <taxon>Bacillati</taxon>
        <taxon>Bacillota</taxon>
        <taxon>Clostridia</taxon>
        <taxon>Peptostreptococcales</taxon>
        <taxon>Peptostreptococcaceae</taxon>
        <taxon>Romboutsia</taxon>
    </lineage>
</organism>
<keyword evidence="8 9" id="KW-0961">Cell wall biogenesis/degradation</keyword>
<dbReference type="GO" id="GO:0005576">
    <property type="term" value="C:extracellular region"/>
    <property type="evidence" value="ECO:0007669"/>
    <property type="project" value="TreeGrafter"/>
</dbReference>
<protein>
    <submittedName>
        <fullName evidence="12">Cell surface protein</fullName>
        <ecNumber evidence="12">2.-.-.-</ecNumber>
    </submittedName>
</protein>
<dbReference type="InterPro" id="IPR005490">
    <property type="entry name" value="LD_TPept_cat_dom"/>
</dbReference>
<dbReference type="PROSITE" id="PS52029">
    <property type="entry name" value="LD_TPASE"/>
    <property type="match status" value="1"/>
</dbReference>
<evidence type="ECO:0000256" key="7">
    <source>
        <dbReference type="ARBA" id="ARBA00022984"/>
    </source>
</evidence>
<feature type="active site" description="Proton donor/acceptor" evidence="9">
    <location>
        <position position="123"/>
    </location>
</feature>
<dbReference type="Pfam" id="PF00395">
    <property type="entry name" value="SLH"/>
    <property type="match status" value="3"/>
</dbReference>